<feature type="transmembrane region" description="Helical" evidence="1">
    <location>
        <begin position="37"/>
        <end position="58"/>
    </location>
</feature>
<accession>A0A1H6YNG2</accession>
<proteinExistence type="predicted"/>
<dbReference type="AlphaFoldDB" id="A0A1H6YNG2"/>
<reference evidence="2 3" key="1">
    <citation type="submission" date="2016-10" db="EMBL/GenBank/DDBJ databases">
        <authorList>
            <person name="de Groot N.N."/>
        </authorList>
    </citation>
    <scope>NUCLEOTIDE SEQUENCE [LARGE SCALE GENOMIC DNA]</scope>
    <source>
        <strain evidence="2 3">DSM 19938</strain>
    </source>
</reference>
<protein>
    <submittedName>
        <fullName evidence="2">Uncharacterized protein</fullName>
    </submittedName>
</protein>
<gene>
    <name evidence="2" type="ORF">SAMN04487995_4404</name>
</gene>
<evidence type="ECO:0000313" key="3">
    <source>
        <dbReference type="Proteomes" id="UP000199532"/>
    </source>
</evidence>
<organism evidence="2 3">
    <name type="scientific">Dyadobacter koreensis</name>
    <dbReference type="NCBI Taxonomy" id="408657"/>
    <lineage>
        <taxon>Bacteria</taxon>
        <taxon>Pseudomonadati</taxon>
        <taxon>Bacteroidota</taxon>
        <taxon>Cytophagia</taxon>
        <taxon>Cytophagales</taxon>
        <taxon>Spirosomataceae</taxon>
        <taxon>Dyadobacter</taxon>
    </lineage>
</organism>
<sequence length="68" mass="7761">MVPVFMNFQCSLISVENAIIGFEQGTNRIKHTITYKIFLMNIGSSGSGFSAIFSYRLFLENSYINKDR</sequence>
<keyword evidence="1" id="KW-1133">Transmembrane helix</keyword>
<keyword evidence="1" id="KW-0472">Membrane</keyword>
<dbReference type="EMBL" id="FNXY01000007">
    <property type="protein sequence ID" value="SEJ38782.1"/>
    <property type="molecule type" value="Genomic_DNA"/>
</dbReference>
<evidence type="ECO:0000256" key="1">
    <source>
        <dbReference type="SAM" id="Phobius"/>
    </source>
</evidence>
<dbReference type="Proteomes" id="UP000199532">
    <property type="component" value="Unassembled WGS sequence"/>
</dbReference>
<keyword evidence="3" id="KW-1185">Reference proteome</keyword>
<evidence type="ECO:0000313" key="2">
    <source>
        <dbReference type="EMBL" id="SEJ38782.1"/>
    </source>
</evidence>
<keyword evidence="1" id="KW-0812">Transmembrane</keyword>
<name>A0A1H6YNG2_9BACT</name>